<dbReference type="EC" id="5.6.2.4" evidence="12"/>
<dbReference type="Proteomes" id="UP000319619">
    <property type="component" value="Unassembled WGS sequence"/>
</dbReference>
<dbReference type="InterPro" id="IPR014017">
    <property type="entry name" value="DNA_helicase_UvrD-like_C"/>
</dbReference>
<accession>A0A532UUK7</accession>
<evidence type="ECO:0000313" key="19">
    <source>
        <dbReference type="Proteomes" id="UP000319619"/>
    </source>
</evidence>
<dbReference type="PANTHER" id="PTHR11070">
    <property type="entry name" value="UVRD / RECB / PCRA DNA HELICASE FAMILY MEMBER"/>
    <property type="match status" value="1"/>
</dbReference>
<feature type="domain" description="UvrD-like helicase C-terminal" evidence="17">
    <location>
        <begin position="424"/>
        <end position="743"/>
    </location>
</feature>
<dbReference type="InterPro" id="IPR014016">
    <property type="entry name" value="UvrD-like_ATP-bd"/>
</dbReference>
<dbReference type="InterPro" id="IPR027417">
    <property type="entry name" value="P-loop_NTPase"/>
</dbReference>
<keyword evidence="1" id="KW-0540">Nuclease</keyword>
<comment type="catalytic activity">
    <reaction evidence="14">
        <text>ATP + H2O = ADP + phosphate + H(+)</text>
        <dbReference type="Rhea" id="RHEA:13065"/>
        <dbReference type="ChEBI" id="CHEBI:15377"/>
        <dbReference type="ChEBI" id="CHEBI:15378"/>
        <dbReference type="ChEBI" id="CHEBI:30616"/>
        <dbReference type="ChEBI" id="CHEBI:43474"/>
        <dbReference type="ChEBI" id="CHEBI:456216"/>
        <dbReference type="EC" id="5.6.2.4"/>
    </reaction>
</comment>
<dbReference type="SUPFAM" id="SSF52980">
    <property type="entry name" value="Restriction endonuclease-like"/>
    <property type="match status" value="1"/>
</dbReference>
<evidence type="ECO:0000256" key="9">
    <source>
        <dbReference type="ARBA" id="ARBA00023204"/>
    </source>
</evidence>
<dbReference type="Gene3D" id="3.40.50.300">
    <property type="entry name" value="P-loop containing nucleotide triphosphate hydrolases"/>
    <property type="match status" value="3"/>
</dbReference>
<dbReference type="InterPro" id="IPR011335">
    <property type="entry name" value="Restrct_endonuc-II-like"/>
</dbReference>
<keyword evidence="2 15" id="KW-0547">Nucleotide-binding</keyword>
<proteinExistence type="predicted"/>
<dbReference type="GO" id="GO:0004527">
    <property type="term" value="F:exonuclease activity"/>
    <property type="evidence" value="ECO:0007669"/>
    <property type="project" value="UniProtKB-KW"/>
</dbReference>
<evidence type="ECO:0000256" key="10">
    <source>
        <dbReference type="ARBA" id="ARBA00023235"/>
    </source>
</evidence>
<dbReference type="InterPro" id="IPR011604">
    <property type="entry name" value="PDDEXK-like_dom_sf"/>
</dbReference>
<dbReference type="GO" id="GO:0005829">
    <property type="term" value="C:cytosol"/>
    <property type="evidence" value="ECO:0007669"/>
    <property type="project" value="TreeGrafter"/>
</dbReference>
<evidence type="ECO:0000256" key="6">
    <source>
        <dbReference type="ARBA" id="ARBA00022839"/>
    </source>
</evidence>
<evidence type="ECO:0000256" key="2">
    <source>
        <dbReference type="ARBA" id="ARBA00022741"/>
    </source>
</evidence>
<dbReference type="AlphaFoldDB" id="A0A532UUK7"/>
<dbReference type="PROSITE" id="PS51217">
    <property type="entry name" value="UVRD_HELICASE_CTER"/>
    <property type="match status" value="1"/>
</dbReference>
<protein>
    <recommendedName>
        <fullName evidence="12">DNA 3'-5' helicase</fullName>
        <ecNumber evidence="12">5.6.2.4</ecNumber>
    </recommendedName>
    <alternativeName>
        <fullName evidence="13">DNA 3'-5' helicase II</fullName>
    </alternativeName>
</protein>
<name>A0A532UUK7_UNCL8</name>
<dbReference type="Pfam" id="PF13361">
    <property type="entry name" value="UvrD_C"/>
    <property type="match status" value="1"/>
</dbReference>
<sequence>MISDNKINPTPKQREAIHTKANPAVIYAGAGSGKTRVLVSRYLRLLLKEGYRPGRILAATFTNKAAEEMKERVAAQLLESSDEEIIRELNSAPICTLHAFCRRLIESNTLKLGIDPGFRVTQEYEVRLLQEESLLVVFDRWRSQHPDRLKELVENLSWRSDYRLRRGRTPASRGFSRQFLAMVDAVRCAGEFREEPFRPLSVDFESNQKFADDCLKILNSILADSRSLTENSIRRATTAQRGLRLYLRVSGDDKSKYDEIIGLINELKGSLSAPLRAVKDQIRNELLPQLRDEVHADVYEKIRTILNQLHANYLVDFSDRKRELGVLDYSDLEETALELLSSALLQKPVVDCILIDEAQDLNPMQWKIINMLAEDVPIFAVGDAQQSIYGFRHADVTAFARAAQNAEAEGGVKIPLEYNFRSRSEILGTVNKIFTSLWKESSDVELLKLLAGYQYPPHDSKEGTHKVEMLLSAGETRQKAREKEAQHLAQRILQIVKGKSFKVHDREGKTTAYRDPQWHDVIVLVRSSSSIRFVEEAFHELNIPCIASTGIGFWDNLEISDLMALLRALEDPGDSFSLACVLRSPAGAFRNDDLIHLRFNLEENPDGIAESHPQRRSLYQGLQEVADKSAEKDTLARRAADFLEIFDRLLQMKNRLPTRLLIETWVNETDLEAFWTSQEGGESKVKNLRKFLRLCDSYGSLSSSALREMFDDVRMREVREGQAAEPFSTEGSVAIMTVHAAKGLEAPIVAIFDMNYKPRSNTGAFVHSFSNGAAFCLQDSNRRLVELSNYFHTKKEIKDKEDAENERILYVAMTRAKEKLILSASKNSGGERRELRGWFADIQRHLNLADNYLFEQNVEPSGPVSLINKENIDTGLLLNRQWQTEHLYISTTDQALKLEEPVGSPPPGFPAEPEEKFGPTSVVELLRKDDSIFAKLLIDEDFASGEYETAESGASVGQWMHLLLQKLPFGSDETAWRECSAREGTKLFGATPGEELVEDAICMLRNFFESKVADKAHRSAKFLREFPILFRLKDQLFRGKIDLAFDSPAGWTLVDYKSDAIDTTASESVLEKYGHQLRLYGLGWRALTGELPHRLILFFLRNGQAVQVGLDEEEVQETLNLIPD</sequence>
<dbReference type="GO" id="GO:0005524">
    <property type="term" value="F:ATP binding"/>
    <property type="evidence" value="ECO:0007669"/>
    <property type="project" value="UniProtKB-UniRule"/>
</dbReference>
<dbReference type="Pfam" id="PF12705">
    <property type="entry name" value="PDDEXK_1"/>
    <property type="match status" value="1"/>
</dbReference>
<dbReference type="Gene3D" id="1.10.486.10">
    <property type="entry name" value="PCRA, domain 4"/>
    <property type="match status" value="1"/>
</dbReference>
<evidence type="ECO:0000256" key="7">
    <source>
        <dbReference type="ARBA" id="ARBA00022840"/>
    </source>
</evidence>
<dbReference type="InterPro" id="IPR038726">
    <property type="entry name" value="PDDEXK_AddAB-type"/>
</dbReference>
<dbReference type="GO" id="GO:0000725">
    <property type="term" value="P:recombinational repair"/>
    <property type="evidence" value="ECO:0007669"/>
    <property type="project" value="TreeGrafter"/>
</dbReference>
<keyword evidence="4 15" id="KW-0378">Hydrolase</keyword>
<evidence type="ECO:0000259" key="16">
    <source>
        <dbReference type="PROSITE" id="PS51198"/>
    </source>
</evidence>
<evidence type="ECO:0000256" key="4">
    <source>
        <dbReference type="ARBA" id="ARBA00022801"/>
    </source>
</evidence>
<evidence type="ECO:0000256" key="3">
    <source>
        <dbReference type="ARBA" id="ARBA00022763"/>
    </source>
</evidence>
<dbReference type="GO" id="GO:0003677">
    <property type="term" value="F:DNA binding"/>
    <property type="evidence" value="ECO:0007669"/>
    <property type="project" value="UniProtKB-KW"/>
</dbReference>
<comment type="caution">
    <text evidence="18">The sequence shown here is derived from an EMBL/GenBank/DDBJ whole genome shotgun (WGS) entry which is preliminary data.</text>
</comment>
<keyword evidence="10" id="KW-0413">Isomerase</keyword>
<dbReference type="SUPFAM" id="SSF52540">
    <property type="entry name" value="P-loop containing nucleoside triphosphate hydrolases"/>
    <property type="match status" value="1"/>
</dbReference>
<evidence type="ECO:0000256" key="15">
    <source>
        <dbReference type="PROSITE-ProRule" id="PRU00560"/>
    </source>
</evidence>
<evidence type="ECO:0000313" key="18">
    <source>
        <dbReference type="EMBL" id="TKJ38552.1"/>
    </source>
</evidence>
<evidence type="ECO:0000256" key="12">
    <source>
        <dbReference type="ARBA" id="ARBA00034808"/>
    </source>
</evidence>
<feature type="binding site" evidence="15">
    <location>
        <begin position="28"/>
        <end position="35"/>
    </location>
    <ligand>
        <name>ATP</name>
        <dbReference type="ChEBI" id="CHEBI:30616"/>
    </ligand>
</feature>
<dbReference type="CDD" id="cd17932">
    <property type="entry name" value="DEXQc_UvrD"/>
    <property type="match status" value="1"/>
</dbReference>
<dbReference type="EMBL" id="NJBN01000009">
    <property type="protein sequence ID" value="TKJ38552.1"/>
    <property type="molecule type" value="Genomic_DNA"/>
</dbReference>
<keyword evidence="6" id="KW-0269">Exonuclease</keyword>
<dbReference type="Gene3D" id="3.30.160.800">
    <property type="match status" value="1"/>
</dbReference>
<keyword evidence="3" id="KW-0227">DNA damage</keyword>
<reference evidence="18 19" key="1">
    <citation type="submission" date="2017-06" db="EMBL/GenBank/DDBJ databases">
        <title>Novel microbial phyla capable of carbon fixation and sulfur reduction in deep-sea sediments.</title>
        <authorList>
            <person name="Huang J."/>
            <person name="Baker B."/>
            <person name="Wang Y."/>
        </authorList>
    </citation>
    <scope>NUCLEOTIDE SEQUENCE [LARGE SCALE GENOMIC DNA]</scope>
    <source>
        <strain evidence="18">B3_LCP</strain>
    </source>
</reference>
<keyword evidence="7 15" id="KW-0067">ATP-binding</keyword>
<evidence type="ECO:0000256" key="8">
    <source>
        <dbReference type="ARBA" id="ARBA00023125"/>
    </source>
</evidence>
<keyword evidence="9" id="KW-0234">DNA repair</keyword>
<evidence type="ECO:0000256" key="11">
    <source>
        <dbReference type="ARBA" id="ARBA00034617"/>
    </source>
</evidence>
<gene>
    <name evidence="18" type="ORF">CEE37_12365</name>
</gene>
<comment type="catalytic activity">
    <reaction evidence="11">
        <text>Couples ATP hydrolysis with the unwinding of duplex DNA by translocating in the 3'-5' direction.</text>
        <dbReference type="EC" id="5.6.2.4"/>
    </reaction>
</comment>
<evidence type="ECO:0000256" key="1">
    <source>
        <dbReference type="ARBA" id="ARBA00022722"/>
    </source>
</evidence>
<organism evidence="18 19">
    <name type="scientific">candidate division LCP-89 bacterium B3_LCP</name>
    <dbReference type="NCBI Taxonomy" id="2012998"/>
    <lineage>
        <taxon>Bacteria</taxon>
        <taxon>Pseudomonadati</taxon>
        <taxon>Bacteria division LCP-89</taxon>
    </lineage>
</organism>
<evidence type="ECO:0000256" key="13">
    <source>
        <dbReference type="ARBA" id="ARBA00034923"/>
    </source>
</evidence>
<dbReference type="GO" id="GO:0043138">
    <property type="term" value="F:3'-5' DNA helicase activity"/>
    <property type="evidence" value="ECO:0007669"/>
    <property type="project" value="UniProtKB-EC"/>
</dbReference>
<dbReference type="PANTHER" id="PTHR11070:SF2">
    <property type="entry name" value="ATP-DEPENDENT DNA HELICASE SRS2"/>
    <property type="match status" value="1"/>
</dbReference>
<dbReference type="InterPro" id="IPR000212">
    <property type="entry name" value="DNA_helicase_UvrD/REP"/>
</dbReference>
<keyword evidence="8" id="KW-0238">DNA-binding</keyword>
<evidence type="ECO:0000256" key="14">
    <source>
        <dbReference type="ARBA" id="ARBA00048988"/>
    </source>
</evidence>
<dbReference type="Pfam" id="PF00580">
    <property type="entry name" value="UvrD-helicase"/>
    <property type="match status" value="1"/>
</dbReference>
<dbReference type="PROSITE" id="PS51198">
    <property type="entry name" value="UVRD_HELICASE_ATP_BIND"/>
    <property type="match status" value="1"/>
</dbReference>
<evidence type="ECO:0000259" key="17">
    <source>
        <dbReference type="PROSITE" id="PS51217"/>
    </source>
</evidence>
<dbReference type="Gene3D" id="3.90.320.10">
    <property type="match status" value="1"/>
</dbReference>
<evidence type="ECO:0000256" key="5">
    <source>
        <dbReference type="ARBA" id="ARBA00022806"/>
    </source>
</evidence>
<keyword evidence="5 15" id="KW-0347">Helicase</keyword>
<dbReference type="GO" id="GO:0033202">
    <property type="term" value="C:DNA helicase complex"/>
    <property type="evidence" value="ECO:0007669"/>
    <property type="project" value="TreeGrafter"/>
</dbReference>
<feature type="domain" description="UvrD-like helicase ATP-binding" evidence="16">
    <location>
        <begin position="7"/>
        <end position="423"/>
    </location>
</feature>